<gene>
    <name evidence="1" type="ORF">g.43094</name>
</gene>
<evidence type="ECO:0000313" key="1">
    <source>
        <dbReference type="EMBL" id="MBY87198.1"/>
    </source>
</evidence>
<dbReference type="AlphaFoldDB" id="A0A2S2RB52"/>
<organism evidence="1">
    <name type="scientific">Sipha flava</name>
    <name type="common">yellow sugarcane aphid</name>
    <dbReference type="NCBI Taxonomy" id="143950"/>
    <lineage>
        <taxon>Eukaryota</taxon>
        <taxon>Metazoa</taxon>
        <taxon>Ecdysozoa</taxon>
        <taxon>Arthropoda</taxon>
        <taxon>Hexapoda</taxon>
        <taxon>Insecta</taxon>
        <taxon>Pterygota</taxon>
        <taxon>Neoptera</taxon>
        <taxon>Paraneoptera</taxon>
        <taxon>Hemiptera</taxon>
        <taxon>Sternorrhyncha</taxon>
        <taxon>Aphidomorpha</taxon>
        <taxon>Aphidoidea</taxon>
        <taxon>Aphididae</taxon>
        <taxon>Sipha</taxon>
    </lineage>
</organism>
<dbReference type="EMBL" id="GGMS01017995">
    <property type="protein sequence ID" value="MBY87198.1"/>
    <property type="molecule type" value="Transcribed_RNA"/>
</dbReference>
<proteinExistence type="predicted"/>
<dbReference type="OrthoDB" id="6625707at2759"/>
<reference evidence="1" key="1">
    <citation type="submission" date="2018-04" db="EMBL/GenBank/DDBJ databases">
        <title>Transcriptome assembly of Sipha flava.</title>
        <authorList>
            <person name="Scully E.D."/>
            <person name="Geib S.M."/>
            <person name="Palmer N.A."/>
            <person name="Koch K."/>
            <person name="Bradshaw J."/>
            <person name="Heng-Moss T."/>
            <person name="Sarath G."/>
        </authorList>
    </citation>
    <scope>NUCLEOTIDE SEQUENCE</scope>
</reference>
<protein>
    <submittedName>
        <fullName evidence="1">Uncharacterized protein</fullName>
    </submittedName>
</protein>
<name>A0A2S2RB52_9HEMI</name>
<accession>A0A2S2RB52</accession>
<sequence length="760" mass="89830">MSNEINGRDDVIIPLILDSINAFQRFKALNCDISFLYYNHRHLYSYPMNITDSDEMDIDKFFSNIRPIVSESRNRCTVEQILLRQIIQSTDDIVAREISNIRINILRRQVILNDILSEIGDSYNLDIVLWYQRIVHKAIVQIVCTKILDILRMKKKFNSYNLDIVLWYQRIVHKAIVQIVCTKILDILRMKKKFNSRTMDAFKVLSFLFTDFMNLPPKLVMIFSYFKGEKPLNIDHYSSFKSIIKYYLNREISNVDDVYDAWRLPSFKIKVDANRKSSSLERFLNAIMNKIADYRCMVNVFRFLNAENKKYYLPHVQRSFTVYDFVKNNIFQKNTKKQMLFSRSIRNEPTRLLRSLPQTSSWHGGEYDELSRQNYLQIIDNSDLAKDTCEYLITVYRHCIEAFIALEKGQNYYSSTSSSLYAILQNIMTAITTHLQINLFDTKYRSSSLSQISFDLVPMKEIVFNYILQNKAVPLHTEVLPYLFVIMTSLNECAMIHCSLPSHKYLLFNNTKPLANSTHNCENERVTLLSKMILVPHMNNVIELSTLNKLYNIYETEVNDKIVYKDAILIYWRGETRTFENILSNIHNTVMSPSYIYELNDVFYKLVLANIYFETKLFVYPFTIFEQSAETLNSNDFMYLSYIKADLVDKTNFPKQFKYLIQQLNDFLRFILQSTYHFEIFPPSVFGEIDMEEEFKKIGVVINLVQLEATISTMKYRNPLSNFNKESNRFNRFLNKVSGIVNLTKKVNDKFINRFVDQYK</sequence>